<dbReference type="Pfam" id="PF02410">
    <property type="entry name" value="RsfS"/>
    <property type="match status" value="1"/>
</dbReference>
<gene>
    <name evidence="2" type="ORF">MNBD_ALPHA06-1681</name>
</gene>
<dbReference type="InterPro" id="IPR004394">
    <property type="entry name" value="Iojap/RsfS/C7orf30"/>
</dbReference>
<comment type="similarity">
    <text evidence="1">Belongs to the Iojap/RsfS family.</text>
</comment>
<dbReference type="Gene3D" id="3.30.460.10">
    <property type="entry name" value="Beta Polymerase, domain 2"/>
    <property type="match status" value="1"/>
</dbReference>
<accession>A0A3B0R2V8</accession>
<dbReference type="InterPro" id="IPR043519">
    <property type="entry name" value="NT_sf"/>
</dbReference>
<dbReference type="AlphaFoldDB" id="A0A3B0R2V8"/>
<dbReference type="EMBL" id="UOEE01000006">
    <property type="protein sequence ID" value="VAV86659.1"/>
    <property type="molecule type" value="Genomic_DNA"/>
</dbReference>
<dbReference type="GO" id="GO:0017148">
    <property type="term" value="P:negative regulation of translation"/>
    <property type="evidence" value="ECO:0007669"/>
    <property type="project" value="TreeGrafter"/>
</dbReference>
<evidence type="ECO:0000313" key="2">
    <source>
        <dbReference type="EMBL" id="VAV86659.1"/>
    </source>
</evidence>
<dbReference type="PANTHER" id="PTHR21043">
    <property type="entry name" value="IOJAP SUPERFAMILY ORTHOLOG"/>
    <property type="match status" value="1"/>
</dbReference>
<dbReference type="HAMAP" id="MF_01477">
    <property type="entry name" value="Iojap_RsfS"/>
    <property type="match status" value="1"/>
</dbReference>
<sequence length="128" mass="13821">MAQQQNSSTDGKAPDAKTLLSLIETTLEDGKAENIVVVDLDGKSSVADFLVIASGRAARHVSALSDQVLQTVKQAGMGRVATEGLSSGDWVLLDVGDVIVHLFRPEVREFYNLEKIWLVDAEKQPAKT</sequence>
<reference evidence="2" key="1">
    <citation type="submission" date="2018-06" db="EMBL/GenBank/DDBJ databases">
        <authorList>
            <person name="Zhirakovskaya E."/>
        </authorList>
    </citation>
    <scope>NUCLEOTIDE SEQUENCE</scope>
</reference>
<dbReference type="GO" id="GO:0090071">
    <property type="term" value="P:negative regulation of ribosome biogenesis"/>
    <property type="evidence" value="ECO:0007669"/>
    <property type="project" value="TreeGrafter"/>
</dbReference>
<evidence type="ECO:0000256" key="1">
    <source>
        <dbReference type="ARBA" id="ARBA00010574"/>
    </source>
</evidence>
<dbReference type="PANTHER" id="PTHR21043:SF0">
    <property type="entry name" value="MITOCHONDRIAL ASSEMBLY OF RIBOSOMAL LARGE SUBUNIT PROTEIN 1"/>
    <property type="match status" value="1"/>
</dbReference>
<proteinExistence type="inferred from homology"/>
<dbReference type="GO" id="GO:0043023">
    <property type="term" value="F:ribosomal large subunit binding"/>
    <property type="evidence" value="ECO:0007669"/>
    <property type="project" value="TreeGrafter"/>
</dbReference>
<name>A0A3B0R2V8_9ZZZZ</name>
<dbReference type="NCBIfam" id="TIGR00090">
    <property type="entry name" value="rsfS_iojap_ybeB"/>
    <property type="match status" value="1"/>
</dbReference>
<organism evidence="2">
    <name type="scientific">hydrothermal vent metagenome</name>
    <dbReference type="NCBI Taxonomy" id="652676"/>
    <lineage>
        <taxon>unclassified sequences</taxon>
        <taxon>metagenomes</taxon>
        <taxon>ecological metagenomes</taxon>
    </lineage>
</organism>
<protein>
    <submittedName>
        <fullName evidence="2">Ribosomal silencing factor RsfA</fullName>
    </submittedName>
</protein>
<dbReference type="SUPFAM" id="SSF81301">
    <property type="entry name" value="Nucleotidyltransferase"/>
    <property type="match status" value="1"/>
</dbReference>